<dbReference type="PANTHER" id="PTHR43377">
    <property type="entry name" value="BILIVERDIN REDUCTASE A"/>
    <property type="match status" value="1"/>
</dbReference>
<dbReference type="SUPFAM" id="SSF51735">
    <property type="entry name" value="NAD(P)-binding Rossmann-fold domains"/>
    <property type="match status" value="1"/>
</dbReference>
<dbReference type="InterPro" id="IPR036291">
    <property type="entry name" value="NAD(P)-bd_dom_sf"/>
</dbReference>
<dbReference type="InterPro" id="IPR051450">
    <property type="entry name" value="Gfo/Idh/MocA_Oxidoreductases"/>
</dbReference>
<organism evidence="4">
    <name type="scientific">Streptomyces sp. NBC_00119</name>
    <dbReference type="NCBI Taxonomy" id="2975659"/>
    <lineage>
        <taxon>Bacteria</taxon>
        <taxon>Bacillati</taxon>
        <taxon>Actinomycetota</taxon>
        <taxon>Actinomycetes</taxon>
        <taxon>Kitasatosporales</taxon>
        <taxon>Streptomycetaceae</taxon>
        <taxon>Streptomyces</taxon>
    </lineage>
</organism>
<dbReference type="AlphaFoldDB" id="A0AAU1UK80"/>
<dbReference type="InterPro" id="IPR055170">
    <property type="entry name" value="GFO_IDH_MocA-like_dom"/>
</dbReference>
<dbReference type="EMBL" id="CP108195">
    <property type="protein sequence ID" value="WTS17641.1"/>
    <property type="molecule type" value="Genomic_DNA"/>
</dbReference>
<proteinExistence type="predicted"/>
<protein>
    <submittedName>
        <fullName evidence="4">Gfo/Idh/MocA family oxidoreductase</fullName>
    </submittedName>
</protein>
<evidence type="ECO:0000259" key="3">
    <source>
        <dbReference type="Pfam" id="PF22725"/>
    </source>
</evidence>
<reference evidence="4" key="1">
    <citation type="submission" date="2022-10" db="EMBL/GenBank/DDBJ databases">
        <title>The complete genomes of actinobacterial strains from the NBC collection.</title>
        <authorList>
            <person name="Joergensen T.S."/>
            <person name="Alvarez Arevalo M."/>
            <person name="Sterndorff E.B."/>
            <person name="Faurdal D."/>
            <person name="Vuksanovic O."/>
            <person name="Mourched A.-S."/>
            <person name="Charusanti P."/>
            <person name="Shaw S."/>
            <person name="Blin K."/>
            <person name="Weber T."/>
        </authorList>
    </citation>
    <scope>NUCLEOTIDE SEQUENCE</scope>
    <source>
        <strain evidence="4">NBC_00119</strain>
    </source>
</reference>
<evidence type="ECO:0000256" key="1">
    <source>
        <dbReference type="SAM" id="MobiDB-lite"/>
    </source>
</evidence>
<dbReference type="Pfam" id="PF01408">
    <property type="entry name" value="GFO_IDH_MocA"/>
    <property type="match status" value="1"/>
</dbReference>
<accession>A0AAU1UK80</accession>
<sequence>MTGGAPGQALTPLGVGLVGCGGFAEFVLDAVAGLPGLGIAAVVDPSRERAERLGARHGVPALASLDELLDRDDVAAVLIATPPATHAAMAISALRAGRHVFCEKPLATTTEDASAVAHEARLAGRVLVVDHVLRYNPLLRAVRRLTERGLLAPPRRFLFENDASDEDLGPDHWFWDPAHSGGIFVEHGVHFFDAARALLDSDPVSVRATAVARPGGPVDMVSADVVHPGGVLASHLHSFTHAHRAERQLMRLDHGFAETRISGWIPVQAETSAWTDEAGARCWEQLPDELGTLLSVDGFRPHGKERITVRVERDAGSVAPARGRGEQRTVPHHVTAVIDLGGEARKQYVYAQSVRAAVADLVRAVREGTPPVADAAGGLAAVAVAEAATLAASTGSEQRVPSPDLAVSEGASA</sequence>
<name>A0AAU1UK80_9ACTN</name>
<feature type="region of interest" description="Disordered" evidence="1">
    <location>
        <begin position="392"/>
        <end position="413"/>
    </location>
</feature>
<gene>
    <name evidence="4" type="ORF">OHU69_45420</name>
</gene>
<dbReference type="SUPFAM" id="SSF55347">
    <property type="entry name" value="Glyceraldehyde-3-phosphate dehydrogenase-like, C-terminal domain"/>
    <property type="match status" value="1"/>
</dbReference>
<feature type="domain" description="GFO/IDH/MocA-like oxidoreductase" evidence="3">
    <location>
        <begin position="140"/>
        <end position="245"/>
    </location>
</feature>
<dbReference type="PANTHER" id="PTHR43377:SF1">
    <property type="entry name" value="BILIVERDIN REDUCTASE A"/>
    <property type="match status" value="1"/>
</dbReference>
<dbReference type="Pfam" id="PF22725">
    <property type="entry name" value="GFO_IDH_MocA_C3"/>
    <property type="match status" value="1"/>
</dbReference>
<feature type="domain" description="Gfo/Idh/MocA-like oxidoreductase N-terminal" evidence="2">
    <location>
        <begin position="14"/>
        <end position="131"/>
    </location>
</feature>
<evidence type="ECO:0000259" key="2">
    <source>
        <dbReference type="Pfam" id="PF01408"/>
    </source>
</evidence>
<dbReference type="GO" id="GO:0000166">
    <property type="term" value="F:nucleotide binding"/>
    <property type="evidence" value="ECO:0007669"/>
    <property type="project" value="InterPro"/>
</dbReference>
<dbReference type="Gene3D" id="3.30.360.10">
    <property type="entry name" value="Dihydrodipicolinate Reductase, domain 2"/>
    <property type="match status" value="2"/>
</dbReference>
<dbReference type="InterPro" id="IPR000683">
    <property type="entry name" value="Gfo/Idh/MocA-like_OxRdtase_N"/>
</dbReference>
<dbReference type="Gene3D" id="3.40.50.720">
    <property type="entry name" value="NAD(P)-binding Rossmann-like Domain"/>
    <property type="match status" value="2"/>
</dbReference>
<evidence type="ECO:0000313" key="4">
    <source>
        <dbReference type="EMBL" id="WTS17641.1"/>
    </source>
</evidence>